<reference evidence="2 3" key="1">
    <citation type="submission" date="2016-08" db="EMBL/GenBank/DDBJ databases">
        <title>Draft genome sequence of allopolyploid Zygosaccharomyces rouxii.</title>
        <authorList>
            <person name="Watanabe J."/>
            <person name="Uehara K."/>
            <person name="Mogi Y."/>
            <person name="Tsukioka Y."/>
        </authorList>
    </citation>
    <scope>NUCLEOTIDE SEQUENCE [LARGE SCALE GENOMIC DNA]</scope>
    <source>
        <strain evidence="2 3">NBRC 110957</strain>
    </source>
</reference>
<protein>
    <submittedName>
        <fullName evidence="2">Uncharacterized protein</fullName>
    </submittedName>
</protein>
<gene>
    <name evidence="2" type="ORF">ZYGR_0N07150</name>
</gene>
<keyword evidence="1" id="KW-0812">Transmembrane</keyword>
<comment type="caution">
    <text evidence="2">The sequence shown here is derived from an EMBL/GenBank/DDBJ whole genome shotgun (WGS) entry which is preliminary data.</text>
</comment>
<evidence type="ECO:0000313" key="3">
    <source>
        <dbReference type="Proteomes" id="UP000187013"/>
    </source>
</evidence>
<keyword evidence="1" id="KW-1133">Transmembrane helix</keyword>
<proteinExistence type="predicted"/>
<evidence type="ECO:0000313" key="2">
    <source>
        <dbReference type="EMBL" id="GAV49308.1"/>
    </source>
</evidence>
<name>A0A1Q3A0T3_ZYGRO</name>
<accession>A0A1Q3A0T3</accession>
<feature type="transmembrane region" description="Helical" evidence="1">
    <location>
        <begin position="6"/>
        <end position="21"/>
    </location>
</feature>
<keyword evidence="1" id="KW-0472">Membrane</keyword>
<dbReference type="EMBL" id="BDGX01000014">
    <property type="protein sequence ID" value="GAV49308.1"/>
    <property type="molecule type" value="Genomic_DNA"/>
</dbReference>
<sequence>MEDLQLFLSVFVSFAAVYYLLHRSTINS</sequence>
<dbReference type="Proteomes" id="UP000187013">
    <property type="component" value="Unassembled WGS sequence"/>
</dbReference>
<evidence type="ECO:0000256" key="1">
    <source>
        <dbReference type="SAM" id="Phobius"/>
    </source>
</evidence>
<dbReference type="AlphaFoldDB" id="A0A1Q3A0T3"/>
<organism evidence="2 3">
    <name type="scientific">Zygosaccharomyces rouxii</name>
    <dbReference type="NCBI Taxonomy" id="4956"/>
    <lineage>
        <taxon>Eukaryota</taxon>
        <taxon>Fungi</taxon>
        <taxon>Dikarya</taxon>
        <taxon>Ascomycota</taxon>
        <taxon>Saccharomycotina</taxon>
        <taxon>Saccharomycetes</taxon>
        <taxon>Saccharomycetales</taxon>
        <taxon>Saccharomycetaceae</taxon>
        <taxon>Zygosaccharomyces</taxon>
    </lineage>
</organism>